<evidence type="ECO:0000256" key="8">
    <source>
        <dbReference type="ARBA" id="ARBA00023114"/>
    </source>
</evidence>
<feature type="domain" description="Porin" evidence="12">
    <location>
        <begin position="13"/>
        <end position="314"/>
    </location>
</feature>
<keyword evidence="5" id="KW-0812">Transmembrane</keyword>
<dbReference type="PANTHER" id="PTHR34501">
    <property type="entry name" value="PROTEIN YDDL-RELATED"/>
    <property type="match status" value="1"/>
</dbReference>
<keyword evidence="7" id="KW-0406">Ion transport</keyword>
<evidence type="ECO:0000256" key="7">
    <source>
        <dbReference type="ARBA" id="ARBA00023065"/>
    </source>
</evidence>
<evidence type="ECO:0000256" key="9">
    <source>
        <dbReference type="ARBA" id="ARBA00023136"/>
    </source>
</evidence>
<evidence type="ECO:0000313" key="13">
    <source>
        <dbReference type="EMBL" id="NWF48220.1"/>
    </source>
</evidence>
<protein>
    <submittedName>
        <fullName evidence="13">Porin</fullName>
    </submittedName>
</protein>
<gene>
    <name evidence="13" type="ORF">F3K02_23635</name>
</gene>
<dbReference type="PANTHER" id="PTHR34501:SF9">
    <property type="entry name" value="MAJOR OUTER MEMBRANE PROTEIN P.IA"/>
    <property type="match status" value="1"/>
</dbReference>
<dbReference type="GO" id="GO:0009279">
    <property type="term" value="C:cell outer membrane"/>
    <property type="evidence" value="ECO:0007669"/>
    <property type="project" value="UniProtKB-SubCell"/>
</dbReference>
<keyword evidence="4" id="KW-1134">Transmembrane beta strand</keyword>
<dbReference type="GO" id="GO:0006811">
    <property type="term" value="P:monoatomic ion transport"/>
    <property type="evidence" value="ECO:0007669"/>
    <property type="project" value="UniProtKB-KW"/>
</dbReference>
<dbReference type="RefSeq" id="WP_177138703.1">
    <property type="nucleotide sequence ID" value="NZ_VYGV01000026.1"/>
</dbReference>
<organism evidence="13 14">
    <name type="scientific">Hydrogenophaga aromaticivorans</name>
    <dbReference type="NCBI Taxonomy" id="2610898"/>
    <lineage>
        <taxon>Bacteria</taxon>
        <taxon>Pseudomonadati</taxon>
        <taxon>Pseudomonadota</taxon>
        <taxon>Betaproteobacteria</taxon>
        <taxon>Burkholderiales</taxon>
        <taxon>Comamonadaceae</taxon>
        <taxon>Hydrogenophaga</taxon>
    </lineage>
</organism>
<evidence type="ECO:0000256" key="11">
    <source>
        <dbReference type="SAM" id="SignalP"/>
    </source>
</evidence>
<dbReference type="Proteomes" id="UP000545507">
    <property type="component" value="Unassembled WGS sequence"/>
</dbReference>
<evidence type="ECO:0000256" key="6">
    <source>
        <dbReference type="ARBA" id="ARBA00022729"/>
    </source>
</evidence>
<name>A0A7Y8H0G4_9BURK</name>
<dbReference type="GO" id="GO:0015288">
    <property type="term" value="F:porin activity"/>
    <property type="evidence" value="ECO:0007669"/>
    <property type="project" value="UniProtKB-KW"/>
</dbReference>
<dbReference type="InterPro" id="IPR033900">
    <property type="entry name" value="Gram_neg_porin_domain"/>
</dbReference>
<evidence type="ECO:0000256" key="4">
    <source>
        <dbReference type="ARBA" id="ARBA00022452"/>
    </source>
</evidence>
<keyword evidence="6 11" id="KW-0732">Signal</keyword>
<dbReference type="Pfam" id="PF13609">
    <property type="entry name" value="Porin_4"/>
    <property type="match status" value="1"/>
</dbReference>
<comment type="caution">
    <text evidence="13">The sequence shown here is derived from an EMBL/GenBank/DDBJ whole genome shotgun (WGS) entry which is preliminary data.</text>
</comment>
<proteinExistence type="predicted"/>
<dbReference type="CDD" id="cd00342">
    <property type="entry name" value="gram_neg_porins"/>
    <property type="match status" value="1"/>
</dbReference>
<comment type="subunit">
    <text evidence="2">Homotrimer.</text>
</comment>
<evidence type="ECO:0000259" key="12">
    <source>
        <dbReference type="Pfam" id="PF13609"/>
    </source>
</evidence>
<keyword evidence="9" id="KW-0472">Membrane</keyword>
<feature type="chain" id="PRO_5031482704" evidence="11">
    <location>
        <begin position="24"/>
        <end position="331"/>
    </location>
</feature>
<dbReference type="InterPro" id="IPR023614">
    <property type="entry name" value="Porin_dom_sf"/>
</dbReference>
<dbReference type="AlphaFoldDB" id="A0A7Y8H0G4"/>
<comment type="subcellular location">
    <subcellularLocation>
        <location evidence="1">Cell outer membrane</location>
        <topology evidence="1">Multi-pass membrane protein</topology>
    </subcellularLocation>
</comment>
<reference evidence="13 14" key="1">
    <citation type="submission" date="2019-09" db="EMBL/GenBank/DDBJ databases">
        <title>Hydrogenophaga aromatica sp. nov., isolated from a para-xylene-degrading enrichment culture.</title>
        <authorList>
            <person name="Tancsics A."/>
            <person name="Banerjee S."/>
        </authorList>
    </citation>
    <scope>NUCLEOTIDE SEQUENCE [LARGE SCALE GENOMIC DNA]</scope>
    <source>
        <strain evidence="13 14">D2P1</strain>
    </source>
</reference>
<dbReference type="EMBL" id="VYGV01000026">
    <property type="protein sequence ID" value="NWF48220.1"/>
    <property type="molecule type" value="Genomic_DNA"/>
</dbReference>
<keyword evidence="10" id="KW-0998">Cell outer membrane</keyword>
<feature type="signal peptide" evidence="11">
    <location>
        <begin position="1"/>
        <end position="23"/>
    </location>
</feature>
<evidence type="ECO:0000256" key="10">
    <source>
        <dbReference type="ARBA" id="ARBA00023237"/>
    </source>
</evidence>
<dbReference type="Gene3D" id="2.40.160.10">
    <property type="entry name" value="Porin"/>
    <property type="match status" value="1"/>
</dbReference>
<evidence type="ECO:0000256" key="3">
    <source>
        <dbReference type="ARBA" id="ARBA00022448"/>
    </source>
</evidence>
<dbReference type="SUPFAM" id="SSF56935">
    <property type="entry name" value="Porins"/>
    <property type="match status" value="1"/>
</dbReference>
<evidence type="ECO:0000256" key="1">
    <source>
        <dbReference type="ARBA" id="ARBA00004571"/>
    </source>
</evidence>
<evidence type="ECO:0000313" key="14">
    <source>
        <dbReference type="Proteomes" id="UP000545507"/>
    </source>
</evidence>
<evidence type="ECO:0000256" key="5">
    <source>
        <dbReference type="ARBA" id="ARBA00022692"/>
    </source>
</evidence>
<dbReference type="GO" id="GO:0046930">
    <property type="term" value="C:pore complex"/>
    <property type="evidence" value="ECO:0007669"/>
    <property type="project" value="UniProtKB-KW"/>
</dbReference>
<keyword evidence="14" id="KW-1185">Reference proteome</keyword>
<dbReference type="InterPro" id="IPR050298">
    <property type="entry name" value="Gram-neg_bact_OMP"/>
</dbReference>
<keyword evidence="3" id="KW-0813">Transport</keyword>
<evidence type="ECO:0000256" key="2">
    <source>
        <dbReference type="ARBA" id="ARBA00011233"/>
    </source>
</evidence>
<accession>A0A7Y8H0G4</accession>
<sequence>MQSAFKHLALGSAVFLTALGAQAQSSVSVYGLLDLSMGSTKAPGGSSVKTVDSGKMTTSYFGFGGKEALGGGLSAVFKLESFMRAHTGAQGRFDGDTAFARSANVGLSHTDYGTMTFGRNTTALFVSTLMYNAFGDSFGYSPSIRHYFTSGTTTGDTGWSDSFAYASPTFGGVRFGLAGANKNSGSTVSNGGNWSANVGYGAGPVSASLVIQRVKKDGATPVADTRTTQLGGSYDFGVVKAFAQYGEVENLSTPNTYKISGLGARIPIGAGALLAQWGQISPESGADRKTLSLGYVHALSKRTELYAVGMNDKVEGLSSGSGYSLGIRHRF</sequence>
<keyword evidence="8" id="KW-0626">Porin</keyword>